<dbReference type="AlphaFoldDB" id="A0A3S0J777"/>
<feature type="transmembrane region" description="Helical" evidence="1">
    <location>
        <begin position="195"/>
        <end position="218"/>
    </location>
</feature>
<proteinExistence type="predicted"/>
<dbReference type="Proteomes" id="UP000267448">
    <property type="component" value="Unassembled WGS sequence"/>
</dbReference>
<comment type="caution">
    <text evidence="2">The sequence shown here is derived from an EMBL/GenBank/DDBJ whole genome shotgun (WGS) entry which is preliminary data.</text>
</comment>
<organism evidence="2 3">
    <name type="scientific">Shewanella canadensis</name>
    <dbReference type="NCBI Taxonomy" id="271096"/>
    <lineage>
        <taxon>Bacteria</taxon>
        <taxon>Pseudomonadati</taxon>
        <taxon>Pseudomonadota</taxon>
        <taxon>Gammaproteobacteria</taxon>
        <taxon>Alteromonadales</taxon>
        <taxon>Shewanellaceae</taxon>
        <taxon>Shewanella</taxon>
    </lineage>
</organism>
<keyword evidence="1" id="KW-1133">Transmembrane helix</keyword>
<feature type="transmembrane region" description="Helical" evidence="1">
    <location>
        <begin position="105"/>
        <end position="123"/>
    </location>
</feature>
<dbReference type="Pfam" id="PF05940">
    <property type="entry name" value="NnrS"/>
    <property type="match status" value="1"/>
</dbReference>
<sequence>MHLIIPDIFTRLLESVMLNIDEPTQTQPKLSLFKLGFRPFFLLGAMFSLMAITIWGGFFFGHIQFSPHGDPIWWHGHEMVFGFVIAIIAGFLLTAVQNWTGQPGVKGKSLMILVLVWMLPRVLLLNKEWVSLEVVMAIDLAFAPLTALLMARSVLKVKQWRNFAFVPILLMLMLVNAMSYYGLLTNDPALTKTALHSAILLMVTVVALIGGRVIPFFTERATQWQRSPNIVWLEIITFISLIFLILAVLFQQPLVIQISAGIAGIILLIRWSRWGGRHTAGVPLLWSLHVSYFFIPLGLLLIATGENFSAGLHGITLGGLGGMILAMMARVSLGHTGRNLTPPKIVTIAFALIVLATVFRILAGLMMSYYLPLLEAAIVCWMLSFAIFIYHYTPILLRARVDGKPG</sequence>
<keyword evidence="1" id="KW-0472">Membrane</keyword>
<feature type="transmembrane region" description="Helical" evidence="1">
    <location>
        <begin position="40"/>
        <end position="60"/>
    </location>
</feature>
<gene>
    <name evidence="2" type="ORF">EKG38_06295</name>
</gene>
<feature type="transmembrane region" description="Helical" evidence="1">
    <location>
        <begin position="345"/>
        <end position="363"/>
    </location>
</feature>
<feature type="transmembrane region" description="Helical" evidence="1">
    <location>
        <begin position="230"/>
        <end position="248"/>
    </location>
</feature>
<feature type="transmembrane region" description="Helical" evidence="1">
    <location>
        <begin position="129"/>
        <end position="151"/>
    </location>
</feature>
<accession>A0A3S0J777</accession>
<evidence type="ECO:0000313" key="2">
    <source>
        <dbReference type="EMBL" id="RTR39414.1"/>
    </source>
</evidence>
<feature type="transmembrane region" description="Helical" evidence="1">
    <location>
        <begin position="254"/>
        <end position="272"/>
    </location>
</feature>
<keyword evidence="1" id="KW-0812">Transmembrane</keyword>
<evidence type="ECO:0000256" key="1">
    <source>
        <dbReference type="SAM" id="Phobius"/>
    </source>
</evidence>
<dbReference type="OrthoDB" id="9770040at2"/>
<dbReference type="EMBL" id="RXNU01000003">
    <property type="protein sequence ID" value="RTR39414.1"/>
    <property type="molecule type" value="Genomic_DNA"/>
</dbReference>
<feature type="transmembrane region" description="Helical" evidence="1">
    <location>
        <begin position="310"/>
        <end position="333"/>
    </location>
</feature>
<dbReference type="InterPro" id="IPR010266">
    <property type="entry name" value="NnrS"/>
</dbReference>
<name>A0A3S0J777_9GAMM</name>
<feature type="transmembrane region" description="Helical" evidence="1">
    <location>
        <begin position="72"/>
        <end position="93"/>
    </location>
</feature>
<evidence type="ECO:0000313" key="3">
    <source>
        <dbReference type="Proteomes" id="UP000267448"/>
    </source>
</evidence>
<protein>
    <submittedName>
        <fullName evidence="2">NnrS family protein</fullName>
    </submittedName>
</protein>
<feature type="transmembrane region" description="Helical" evidence="1">
    <location>
        <begin position="369"/>
        <end position="390"/>
    </location>
</feature>
<reference evidence="2 3" key="1">
    <citation type="submission" date="2018-12" db="EMBL/GenBank/DDBJ databases">
        <authorList>
            <person name="Yu L."/>
        </authorList>
    </citation>
    <scope>NUCLEOTIDE SEQUENCE [LARGE SCALE GENOMIC DNA]</scope>
    <source>
        <strain evidence="2 3">HAW-EB2</strain>
    </source>
</reference>
<keyword evidence="3" id="KW-1185">Reference proteome</keyword>
<feature type="transmembrane region" description="Helical" evidence="1">
    <location>
        <begin position="284"/>
        <end position="304"/>
    </location>
</feature>
<feature type="transmembrane region" description="Helical" evidence="1">
    <location>
        <begin position="163"/>
        <end position="183"/>
    </location>
</feature>